<proteinExistence type="predicted"/>
<protein>
    <submittedName>
        <fullName evidence="1">Uncharacterized protein</fullName>
    </submittedName>
</protein>
<organism evidence="1">
    <name type="scientific">viral metagenome</name>
    <dbReference type="NCBI Taxonomy" id="1070528"/>
    <lineage>
        <taxon>unclassified sequences</taxon>
        <taxon>metagenomes</taxon>
        <taxon>organismal metagenomes</taxon>
    </lineage>
</organism>
<name>A0A6C0LWJ0_9ZZZZ</name>
<dbReference type="AlphaFoldDB" id="A0A6C0LWJ0"/>
<accession>A0A6C0LWJ0</accession>
<dbReference type="EMBL" id="MN740583">
    <property type="protein sequence ID" value="QHU35129.1"/>
    <property type="molecule type" value="Genomic_DNA"/>
</dbReference>
<evidence type="ECO:0000313" key="1">
    <source>
        <dbReference type="EMBL" id="QHU35129.1"/>
    </source>
</evidence>
<sequence>MNYWTLGFFFSGLSIGIYYKDTIYKYSLKFLMKIIGYYFVLKKNLADKYLKNDTIQIKNIVITEQNTTSKQNNTFKKYTKFLDNIVYCDKNIYQIDYDYQDKMYTMFFDKINKLNKNLFKNNILIKNINKFTQGADDIILIELTSNDSNFTINYNSNDESQYRQLEILIKKFSGPKGNFYSDISFYEFNSKYLNNAVCELFYLKSVNISIMYSTGDIINY</sequence>
<reference evidence="1" key="1">
    <citation type="journal article" date="2020" name="Nature">
        <title>Giant virus diversity and host interactions through global metagenomics.</title>
        <authorList>
            <person name="Schulz F."/>
            <person name="Roux S."/>
            <person name="Paez-Espino D."/>
            <person name="Jungbluth S."/>
            <person name="Walsh D.A."/>
            <person name="Denef V.J."/>
            <person name="McMahon K.D."/>
            <person name="Konstantinidis K.T."/>
            <person name="Eloe-Fadrosh E.A."/>
            <person name="Kyrpides N.C."/>
            <person name="Woyke T."/>
        </authorList>
    </citation>
    <scope>NUCLEOTIDE SEQUENCE</scope>
    <source>
        <strain evidence="1">GVMAG-S-1017745-26</strain>
    </source>
</reference>